<evidence type="ECO:0000259" key="2">
    <source>
        <dbReference type="Pfam" id="PF21113"/>
    </source>
</evidence>
<feature type="domain" description="Lactate racemase C-terminal" evidence="2">
    <location>
        <begin position="275"/>
        <end position="339"/>
    </location>
</feature>
<dbReference type="Gene3D" id="3.90.226.30">
    <property type="match status" value="1"/>
</dbReference>
<dbReference type="EMBL" id="CP002869">
    <property type="protein sequence ID" value="AEI38828.1"/>
    <property type="molecule type" value="Genomic_DNA"/>
</dbReference>
<dbReference type="InterPro" id="IPR043166">
    <property type="entry name" value="LarA-like_C"/>
</dbReference>
<dbReference type="AlphaFoldDB" id="F8FKW8"/>
<dbReference type="InterPro" id="IPR048520">
    <property type="entry name" value="LarA_C"/>
</dbReference>
<proteinExistence type="predicted"/>
<dbReference type="HOGENOM" id="CLU_050189_0_0_9"/>
<feature type="domain" description="LarA-like N-terminal" evidence="1">
    <location>
        <begin position="6"/>
        <end position="206"/>
    </location>
</feature>
<dbReference type="KEGG" id="pms:KNP414_00185"/>
<dbReference type="RefSeq" id="WP_013913994.1">
    <property type="nucleotide sequence ID" value="NC_015690.1"/>
</dbReference>
<dbReference type="InterPro" id="IPR048068">
    <property type="entry name" value="LarA-like"/>
</dbReference>
<evidence type="ECO:0000259" key="1">
    <source>
        <dbReference type="Pfam" id="PF09861"/>
    </source>
</evidence>
<dbReference type="InterPro" id="IPR047926">
    <property type="entry name" value="Ni_dep_LarA"/>
</dbReference>
<dbReference type="GO" id="GO:0050043">
    <property type="term" value="F:lactate racemase activity"/>
    <property type="evidence" value="ECO:0007669"/>
    <property type="project" value="InterPro"/>
</dbReference>
<dbReference type="InterPro" id="IPR018657">
    <property type="entry name" value="LarA-like_N"/>
</dbReference>
<sequence length="416" mass="45288">MPNLRYGRGTVTLDIPPSLSWDSLSYPASLMEASPRLSLERIRQALASPLGSPVLRDIAQGYERAIILISDGTRPCPNRLMLPLLLQELNDAGITDEQVDIVVALGAHRRHTPKELVELAGEEIAARVRIHNHSSDSEDCRYVGTTKLGTPVEINRLVADATLRIATGSIQPHALAGVSGGAKALVPGVASWRTIEHNHGLSLKYPGQAGEADTPLYADMVEAQSFTPLHFVLNVLLNHDNEVLEALAGDLLETHHRGAQLAAQYFLLPAHPLYDSIVVSAGGAPRDLQLYQALKPLRNAAAFTRPGGKVLLVAECREMLGSGVLQDWLETMTDLQRSTAALKQHFVLGAHKLLHVEEVLKRVEVHLYSSLAPHWVDLLGFSPVHDPSEWILSVTQQRNVSLAIIPFGSLTFPAPP</sequence>
<gene>
    <name evidence="3" type="ordered locus">KNP414_00185</name>
</gene>
<dbReference type="Pfam" id="PF09861">
    <property type="entry name" value="Lar_N"/>
    <property type="match status" value="1"/>
</dbReference>
<name>F8FKW8_PAEMK</name>
<dbReference type="PANTHER" id="PTHR33171">
    <property type="entry name" value="LAR_N DOMAIN-CONTAINING PROTEIN"/>
    <property type="match status" value="1"/>
</dbReference>
<dbReference type="Pfam" id="PF21113">
    <property type="entry name" value="LarA_C"/>
    <property type="match status" value="1"/>
</dbReference>
<dbReference type="NCBIfam" id="NF033504">
    <property type="entry name" value="Ni_dep_LarA"/>
    <property type="match status" value="1"/>
</dbReference>
<organism evidence="3 4">
    <name type="scientific">Paenibacillus mucilaginosus (strain KNP414)</name>
    <dbReference type="NCBI Taxonomy" id="1036673"/>
    <lineage>
        <taxon>Bacteria</taxon>
        <taxon>Bacillati</taxon>
        <taxon>Bacillota</taxon>
        <taxon>Bacilli</taxon>
        <taxon>Bacillales</taxon>
        <taxon>Paenibacillaceae</taxon>
        <taxon>Paenibacillus</taxon>
    </lineage>
</organism>
<dbReference type="Gene3D" id="3.40.50.11440">
    <property type="match status" value="1"/>
</dbReference>
<accession>F8FKW8</accession>
<dbReference type="PATRIC" id="fig|1036673.3.peg.166"/>
<reference evidence="4" key="1">
    <citation type="submission" date="2011-06" db="EMBL/GenBank/DDBJ databases">
        <title>Complete genome sequence of Paenibacillus mucilaginosus KNP414.</title>
        <authorList>
            <person name="Wang J."/>
            <person name="Hu S."/>
            <person name="Hu X."/>
            <person name="Zhang B."/>
            <person name="Dong D."/>
            <person name="Zhang S."/>
            <person name="Zhao K."/>
            <person name="Wu D."/>
        </authorList>
    </citation>
    <scope>NUCLEOTIDE SEQUENCE [LARGE SCALE GENOMIC DNA]</scope>
    <source>
        <strain evidence="4">KNP414</strain>
    </source>
</reference>
<dbReference type="PANTHER" id="PTHR33171:SF17">
    <property type="entry name" value="LARA-LIKE N-TERMINAL DOMAIN-CONTAINING PROTEIN"/>
    <property type="match status" value="1"/>
</dbReference>
<dbReference type="Proteomes" id="UP000006620">
    <property type="component" value="Chromosome"/>
</dbReference>
<evidence type="ECO:0000313" key="3">
    <source>
        <dbReference type="EMBL" id="AEI38828.1"/>
    </source>
</evidence>
<protein>
    <submittedName>
        <fullName evidence="3">Uncharacterized protein</fullName>
    </submittedName>
</protein>
<reference evidence="3 4" key="2">
    <citation type="journal article" date="2013" name="Genome Announc.">
        <title>Genome Sequence of Growth-Improving Paenibacillus mucilaginosus Strain KNP414.</title>
        <authorList>
            <person name="Lu J.J."/>
            <person name="Wang J.F."/>
            <person name="Hu X.F."/>
        </authorList>
    </citation>
    <scope>NUCLEOTIDE SEQUENCE [LARGE SCALE GENOMIC DNA]</scope>
    <source>
        <strain evidence="3 4">KNP414</strain>
    </source>
</reference>
<evidence type="ECO:0000313" key="4">
    <source>
        <dbReference type="Proteomes" id="UP000006620"/>
    </source>
</evidence>